<evidence type="ECO:0000313" key="1">
    <source>
        <dbReference type="EMBL" id="CAI9965508.1"/>
    </source>
</evidence>
<proteinExistence type="predicted"/>
<dbReference type="PANTHER" id="PTHR12904">
    <property type="match status" value="1"/>
</dbReference>
<dbReference type="EMBL" id="CAXDID020000148">
    <property type="protein sequence ID" value="CAL6041199.1"/>
    <property type="molecule type" value="Genomic_DNA"/>
</dbReference>
<reference evidence="1" key="1">
    <citation type="submission" date="2023-06" db="EMBL/GenBank/DDBJ databases">
        <authorList>
            <person name="Kurt Z."/>
        </authorList>
    </citation>
    <scope>NUCLEOTIDE SEQUENCE</scope>
</reference>
<dbReference type="PANTHER" id="PTHR12904:SF23">
    <property type="entry name" value="PROTEIN ZER-1 HOMOLOG"/>
    <property type="match status" value="1"/>
</dbReference>
<sequence length="351" mass="41056">MQSSSKLPNQEQKNCSDTNQFKAIMLDSLSEDDKLMIEKYQSEIKDGALTIYRNSELKSLDFIRVLNLNQLSLEYCEQITPELESLTIKKLKIIQCYIQSVKGFQLDNLEVLEIYNTQYILELKTLAQEILRFKKLKILILYQWKVDVSPLSQMTRLTKLRLMQCNLRSTEALRPLINLQELYLEGNDIDITTVQYLTNLTNLSLRSCNLVNLDVLRPLKKLEELDIFNNKTVYLQPLMELKQLSKLNTSFNKIINTQSIQLHPNFDSFNLDDQDKPTQEQLQTANILRDINSPISSLKQMNKKLSRTKEISTVFRKKINQQQQDSYNSCERFVARAAILFQKMNVFDSFQ</sequence>
<name>A0AA86R3Q4_9EUKA</name>
<dbReference type="Proteomes" id="UP001642409">
    <property type="component" value="Unassembled WGS sequence"/>
</dbReference>
<keyword evidence="3" id="KW-1185">Reference proteome</keyword>
<evidence type="ECO:0000313" key="3">
    <source>
        <dbReference type="Proteomes" id="UP001642409"/>
    </source>
</evidence>
<protein>
    <submittedName>
        <fullName evidence="1">NEAT domain-containing protein</fullName>
    </submittedName>
    <submittedName>
        <fullName evidence="2">NEAT_domain-containing protein</fullName>
    </submittedName>
</protein>
<reference evidence="2 3" key="2">
    <citation type="submission" date="2024-07" db="EMBL/GenBank/DDBJ databases">
        <authorList>
            <person name="Akdeniz Z."/>
        </authorList>
    </citation>
    <scope>NUCLEOTIDE SEQUENCE [LARGE SCALE GENOMIC DNA]</scope>
</reference>
<evidence type="ECO:0000313" key="2">
    <source>
        <dbReference type="EMBL" id="CAL6041199.1"/>
    </source>
</evidence>
<dbReference type="SUPFAM" id="SSF52058">
    <property type="entry name" value="L domain-like"/>
    <property type="match status" value="1"/>
</dbReference>
<organism evidence="1">
    <name type="scientific">Hexamita inflata</name>
    <dbReference type="NCBI Taxonomy" id="28002"/>
    <lineage>
        <taxon>Eukaryota</taxon>
        <taxon>Metamonada</taxon>
        <taxon>Diplomonadida</taxon>
        <taxon>Hexamitidae</taxon>
        <taxon>Hexamitinae</taxon>
        <taxon>Hexamita</taxon>
    </lineage>
</organism>
<dbReference type="EMBL" id="CATOUU010000990">
    <property type="protein sequence ID" value="CAI9965508.1"/>
    <property type="molecule type" value="Genomic_DNA"/>
</dbReference>
<accession>A0AA86R3Q4</accession>
<gene>
    <name evidence="2" type="ORF">HINF_LOCUS38852</name>
    <name evidence="1" type="ORF">HINF_LOCUS53153</name>
</gene>
<dbReference type="Gene3D" id="3.80.10.10">
    <property type="entry name" value="Ribonuclease Inhibitor"/>
    <property type="match status" value="2"/>
</dbReference>
<dbReference type="AlphaFoldDB" id="A0AA86R3Q4"/>
<dbReference type="InterPro" id="IPR051341">
    <property type="entry name" value="Zyg-11_UBL_adapter"/>
</dbReference>
<dbReference type="InterPro" id="IPR032675">
    <property type="entry name" value="LRR_dom_sf"/>
</dbReference>
<comment type="caution">
    <text evidence="1">The sequence shown here is derived from an EMBL/GenBank/DDBJ whole genome shotgun (WGS) entry which is preliminary data.</text>
</comment>